<proteinExistence type="predicted"/>
<organism evidence="2 3">
    <name type="scientific">Caerostris extrusa</name>
    <name type="common">Bark spider</name>
    <name type="synonym">Caerostris bankana</name>
    <dbReference type="NCBI Taxonomy" id="172846"/>
    <lineage>
        <taxon>Eukaryota</taxon>
        <taxon>Metazoa</taxon>
        <taxon>Ecdysozoa</taxon>
        <taxon>Arthropoda</taxon>
        <taxon>Chelicerata</taxon>
        <taxon>Arachnida</taxon>
        <taxon>Araneae</taxon>
        <taxon>Araneomorphae</taxon>
        <taxon>Entelegynae</taxon>
        <taxon>Araneoidea</taxon>
        <taxon>Araneidae</taxon>
        <taxon>Caerostris</taxon>
    </lineage>
</organism>
<feature type="region of interest" description="Disordered" evidence="1">
    <location>
        <begin position="18"/>
        <end position="43"/>
    </location>
</feature>
<dbReference type="EMBL" id="BPLR01016962">
    <property type="protein sequence ID" value="GIY87682.1"/>
    <property type="molecule type" value="Genomic_DNA"/>
</dbReference>
<dbReference type="Proteomes" id="UP001054945">
    <property type="component" value="Unassembled WGS sequence"/>
</dbReference>
<accession>A0AAV4WXP0</accession>
<gene>
    <name evidence="2" type="ORF">CEXT_176071</name>
</gene>
<evidence type="ECO:0000313" key="2">
    <source>
        <dbReference type="EMBL" id="GIY87682.1"/>
    </source>
</evidence>
<keyword evidence="3" id="KW-1185">Reference proteome</keyword>
<evidence type="ECO:0000256" key="1">
    <source>
        <dbReference type="SAM" id="MobiDB-lite"/>
    </source>
</evidence>
<evidence type="ECO:0000313" key="3">
    <source>
        <dbReference type="Proteomes" id="UP001054945"/>
    </source>
</evidence>
<reference evidence="2 3" key="1">
    <citation type="submission" date="2021-06" db="EMBL/GenBank/DDBJ databases">
        <title>Caerostris extrusa draft genome.</title>
        <authorList>
            <person name="Kono N."/>
            <person name="Arakawa K."/>
        </authorList>
    </citation>
    <scope>NUCLEOTIDE SEQUENCE [LARGE SCALE GENOMIC DNA]</scope>
</reference>
<sequence length="92" mass="10590">MIPRLPIAILIHSVKRRSSLGHRNDLQGHASQKGEDLLPLQHHEGPDAFFQEARDAFCQDLRQRANGQGFMVPQRMVHFLQEMNPHNSNRKS</sequence>
<comment type="caution">
    <text evidence="2">The sequence shown here is derived from an EMBL/GenBank/DDBJ whole genome shotgun (WGS) entry which is preliminary data.</text>
</comment>
<protein>
    <submittedName>
        <fullName evidence="2">Uncharacterized protein</fullName>
    </submittedName>
</protein>
<name>A0AAV4WXP0_CAEEX</name>
<feature type="compositionally biased region" description="Basic and acidic residues" evidence="1">
    <location>
        <begin position="22"/>
        <end position="43"/>
    </location>
</feature>
<dbReference type="AlphaFoldDB" id="A0AAV4WXP0"/>